<dbReference type="AlphaFoldDB" id="A0A2T7C822"/>
<keyword evidence="1" id="KW-0472">Membrane</keyword>
<keyword evidence="3" id="KW-1185">Reference proteome</keyword>
<sequence length="82" mass="8785">MQRACGESGPARAGADAREVSGLPLVYAPSPPYPFVTLTAAAAFSFMLLSVLGSLFYWDWIRVLALPLALLPVVTRNPLPLL</sequence>
<reference evidence="2 3" key="1">
    <citation type="submission" date="2018-04" db="EMBL/GenBank/DDBJ databases">
        <title>WGS assembly of Panicum hallii var. hallii HAL2.</title>
        <authorList>
            <person name="Lovell J."/>
            <person name="Jenkins J."/>
            <person name="Lowry D."/>
            <person name="Mamidi S."/>
            <person name="Sreedasyam A."/>
            <person name="Weng X."/>
            <person name="Barry K."/>
            <person name="Bonette J."/>
            <person name="Campitelli B."/>
            <person name="Daum C."/>
            <person name="Gordon S."/>
            <person name="Gould B."/>
            <person name="Lipzen A."/>
            <person name="MacQueen A."/>
            <person name="Palacio-Mejia J."/>
            <person name="Plott C."/>
            <person name="Shakirov E."/>
            <person name="Shu S."/>
            <person name="Yoshinaga Y."/>
            <person name="Zane M."/>
            <person name="Rokhsar D."/>
            <person name="Grimwood J."/>
            <person name="Schmutz J."/>
            <person name="Juenger T."/>
        </authorList>
    </citation>
    <scope>NUCLEOTIDE SEQUENCE [LARGE SCALE GENOMIC DNA]</scope>
    <source>
        <strain evidence="3">cv. HAL2</strain>
    </source>
</reference>
<feature type="transmembrane region" description="Helical" evidence="1">
    <location>
        <begin position="33"/>
        <end position="58"/>
    </location>
</feature>
<name>A0A2T7C822_9POAL</name>
<evidence type="ECO:0000313" key="3">
    <source>
        <dbReference type="Proteomes" id="UP000244336"/>
    </source>
</evidence>
<organism evidence="2 3">
    <name type="scientific">Panicum hallii var. hallii</name>
    <dbReference type="NCBI Taxonomy" id="1504633"/>
    <lineage>
        <taxon>Eukaryota</taxon>
        <taxon>Viridiplantae</taxon>
        <taxon>Streptophyta</taxon>
        <taxon>Embryophyta</taxon>
        <taxon>Tracheophyta</taxon>
        <taxon>Spermatophyta</taxon>
        <taxon>Magnoliopsida</taxon>
        <taxon>Liliopsida</taxon>
        <taxon>Poales</taxon>
        <taxon>Poaceae</taxon>
        <taxon>PACMAD clade</taxon>
        <taxon>Panicoideae</taxon>
        <taxon>Panicodae</taxon>
        <taxon>Paniceae</taxon>
        <taxon>Panicinae</taxon>
        <taxon>Panicum</taxon>
        <taxon>Panicum sect. Panicum</taxon>
    </lineage>
</organism>
<keyword evidence="1" id="KW-0812">Transmembrane</keyword>
<accession>A0A2T7C822</accession>
<keyword evidence="1" id="KW-1133">Transmembrane helix</keyword>
<proteinExistence type="predicted"/>
<dbReference type="EMBL" id="CM009757">
    <property type="protein sequence ID" value="PUZ39383.1"/>
    <property type="molecule type" value="Genomic_DNA"/>
</dbReference>
<dbReference type="Gramene" id="PUZ39383">
    <property type="protein sequence ID" value="PUZ39383"/>
    <property type="gene ID" value="GQ55_9G303100"/>
</dbReference>
<dbReference type="Proteomes" id="UP000244336">
    <property type="component" value="Chromosome 9"/>
</dbReference>
<evidence type="ECO:0000256" key="1">
    <source>
        <dbReference type="SAM" id="Phobius"/>
    </source>
</evidence>
<evidence type="ECO:0000313" key="2">
    <source>
        <dbReference type="EMBL" id="PUZ39383.1"/>
    </source>
</evidence>
<gene>
    <name evidence="2" type="ORF">GQ55_9G303100</name>
</gene>
<protein>
    <submittedName>
        <fullName evidence="2">Uncharacterized protein</fullName>
    </submittedName>
</protein>